<organism evidence="2 3">
    <name type="scientific">Pristionchus mayeri</name>
    <dbReference type="NCBI Taxonomy" id="1317129"/>
    <lineage>
        <taxon>Eukaryota</taxon>
        <taxon>Metazoa</taxon>
        <taxon>Ecdysozoa</taxon>
        <taxon>Nematoda</taxon>
        <taxon>Chromadorea</taxon>
        <taxon>Rhabditida</taxon>
        <taxon>Rhabditina</taxon>
        <taxon>Diplogasteromorpha</taxon>
        <taxon>Diplogasteroidea</taxon>
        <taxon>Neodiplogasteridae</taxon>
        <taxon>Pristionchus</taxon>
    </lineage>
</organism>
<evidence type="ECO:0000313" key="3">
    <source>
        <dbReference type="Proteomes" id="UP001328107"/>
    </source>
</evidence>
<dbReference type="EMBL" id="BTRK01000003">
    <property type="protein sequence ID" value="GMR40553.1"/>
    <property type="molecule type" value="Genomic_DNA"/>
</dbReference>
<keyword evidence="3" id="KW-1185">Reference proteome</keyword>
<comment type="caution">
    <text evidence="2">The sequence shown here is derived from an EMBL/GenBank/DDBJ whole genome shotgun (WGS) entry which is preliminary data.</text>
</comment>
<keyword evidence="1" id="KW-1133">Transmembrane helix</keyword>
<keyword evidence="1" id="KW-0472">Membrane</keyword>
<proteinExistence type="predicted"/>
<accession>A0AAN4ZG45</accession>
<protein>
    <submittedName>
        <fullName evidence="2">Uncharacterized protein</fullName>
    </submittedName>
</protein>
<evidence type="ECO:0000313" key="2">
    <source>
        <dbReference type="EMBL" id="GMR40553.1"/>
    </source>
</evidence>
<sequence>MDIVTAYASHHLNKSVAHDKTLETENDNYKIWTDYINYRRFKHLQGLKNFRSIDIEPLDIRGVPVPDSNTLMEILVICVSAILIFLLLRCCLHCAGVYQERKGYEEF</sequence>
<name>A0AAN4ZG45_9BILA</name>
<gene>
    <name evidence="2" type="ORF">PMAYCL1PPCAC_10748</name>
</gene>
<keyword evidence="1" id="KW-0812">Transmembrane</keyword>
<reference evidence="3" key="1">
    <citation type="submission" date="2022-10" db="EMBL/GenBank/DDBJ databases">
        <title>Genome assembly of Pristionchus species.</title>
        <authorList>
            <person name="Yoshida K."/>
            <person name="Sommer R.J."/>
        </authorList>
    </citation>
    <scope>NUCLEOTIDE SEQUENCE [LARGE SCALE GENOMIC DNA]</scope>
    <source>
        <strain evidence="3">RS5460</strain>
    </source>
</reference>
<feature type="transmembrane region" description="Helical" evidence="1">
    <location>
        <begin position="74"/>
        <end position="92"/>
    </location>
</feature>
<dbReference type="Proteomes" id="UP001328107">
    <property type="component" value="Unassembled WGS sequence"/>
</dbReference>
<evidence type="ECO:0000256" key="1">
    <source>
        <dbReference type="SAM" id="Phobius"/>
    </source>
</evidence>
<dbReference type="AlphaFoldDB" id="A0AAN4ZG45"/>